<evidence type="ECO:0000313" key="9">
    <source>
        <dbReference type="EMBL" id="PWH07915.1"/>
    </source>
</evidence>
<dbReference type="InterPro" id="IPR047680">
    <property type="entry name" value="MarP-like"/>
</dbReference>
<organism evidence="9 10">
    <name type="scientific">Brachybacterium endophyticum</name>
    <dbReference type="NCBI Taxonomy" id="2182385"/>
    <lineage>
        <taxon>Bacteria</taxon>
        <taxon>Bacillati</taxon>
        <taxon>Actinomycetota</taxon>
        <taxon>Actinomycetes</taxon>
        <taxon>Micrococcales</taxon>
        <taxon>Dermabacteraceae</taxon>
        <taxon>Brachybacterium</taxon>
    </lineage>
</organism>
<keyword evidence="5" id="KW-0378">Hydrolase</keyword>
<gene>
    <name evidence="9" type="ORF">DEO23_02040</name>
</gene>
<reference evidence="9 10" key="1">
    <citation type="submission" date="2018-05" db="EMBL/GenBank/DDBJ databases">
        <title>Brachybacterium sp. M1HQ-2T, whole genome shotgun sequence.</title>
        <authorList>
            <person name="Tuo L."/>
        </authorList>
    </citation>
    <scope>NUCLEOTIDE SEQUENCE [LARGE SCALE GENOMIC DNA]</scope>
    <source>
        <strain evidence="9 10">M1HQ-2</strain>
    </source>
</reference>
<dbReference type="InterPro" id="IPR001940">
    <property type="entry name" value="Peptidase_S1C"/>
</dbReference>
<dbReference type="InterPro" id="IPR051201">
    <property type="entry name" value="Chloro_Bact_Ser_Proteases"/>
</dbReference>
<evidence type="ECO:0000256" key="4">
    <source>
        <dbReference type="ARBA" id="ARBA00022692"/>
    </source>
</evidence>
<feature type="transmembrane region" description="Helical" evidence="8">
    <location>
        <begin position="103"/>
        <end position="127"/>
    </location>
</feature>
<dbReference type="InterPro" id="IPR043504">
    <property type="entry name" value="Peptidase_S1_PA_chymotrypsin"/>
</dbReference>
<dbReference type="SUPFAM" id="SSF50494">
    <property type="entry name" value="Trypsin-like serine proteases"/>
    <property type="match status" value="1"/>
</dbReference>
<sequence>MWIVDLVIVLILLGALVSGLRSGFAATLGALLGLAVGAAAAIWVLPHVSGAVEPPWRAPAVIGALLVLLLVGWSLGSSIGGLVRRGADRLHLRVVERVLGGALGLLVGLVVVSLGGSSLASAGIAGISPAVASSHAMKTVERATPEPVGQTFAQLRQRVVGELPMPVITSPPEGLDIPSGASTAAPVDLGDPALETAAQSVARISGPTRGCGTISSGSGFVVQDDRIITNAHVVAGVEDPMVELPGESAREGKVVYFDPSDDIAVISADVDAPPLKLTDTLPDGTSAAIQGYPHGGPFRSSTARVKASGQAEVHDSEDAAPTDRDIYVLDADVQPGNSGGPLLSEDGGVAGLVFARGDSDGQTAYALTNAELLPVIAQLDTADEQVSTGACSA</sequence>
<evidence type="ECO:0000256" key="3">
    <source>
        <dbReference type="ARBA" id="ARBA00022670"/>
    </source>
</evidence>
<name>A0A2U2RQ32_9MICO</name>
<comment type="subcellular location">
    <subcellularLocation>
        <location evidence="1">Membrane</location>
        <topology evidence="1">Multi-pass membrane protein</topology>
    </subcellularLocation>
</comment>
<dbReference type="Pfam" id="PF02674">
    <property type="entry name" value="Colicin_V"/>
    <property type="match status" value="1"/>
</dbReference>
<dbReference type="GO" id="GO:0004252">
    <property type="term" value="F:serine-type endopeptidase activity"/>
    <property type="evidence" value="ECO:0007669"/>
    <property type="project" value="InterPro"/>
</dbReference>
<evidence type="ECO:0000256" key="2">
    <source>
        <dbReference type="ARBA" id="ARBA00010541"/>
    </source>
</evidence>
<keyword evidence="4 8" id="KW-0812">Transmembrane</keyword>
<dbReference type="NCBIfam" id="NF033740">
    <property type="entry name" value="MarP_fam_protase"/>
    <property type="match status" value="1"/>
</dbReference>
<dbReference type="PANTHER" id="PTHR43343:SF3">
    <property type="entry name" value="PROTEASE DO-LIKE 8, CHLOROPLASTIC"/>
    <property type="match status" value="1"/>
</dbReference>
<accession>A0A2U2RQ32</accession>
<comment type="similarity">
    <text evidence="2">Belongs to the peptidase S1C family.</text>
</comment>
<dbReference type="GO" id="GO:0006508">
    <property type="term" value="P:proteolysis"/>
    <property type="evidence" value="ECO:0007669"/>
    <property type="project" value="UniProtKB-KW"/>
</dbReference>
<protein>
    <submittedName>
        <fullName evidence="9">Serine protease</fullName>
    </submittedName>
</protein>
<dbReference type="Gene3D" id="2.40.10.10">
    <property type="entry name" value="Trypsin-like serine proteases"/>
    <property type="match status" value="2"/>
</dbReference>
<evidence type="ECO:0000256" key="7">
    <source>
        <dbReference type="ARBA" id="ARBA00023136"/>
    </source>
</evidence>
<dbReference type="PRINTS" id="PR00834">
    <property type="entry name" value="PROTEASES2C"/>
</dbReference>
<keyword evidence="7 8" id="KW-0472">Membrane</keyword>
<dbReference type="Pfam" id="PF13365">
    <property type="entry name" value="Trypsin_2"/>
    <property type="match status" value="1"/>
</dbReference>
<dbReference type="EMBL" id="QFKX01000001">
    <property type="protein sequence ID" value="PWH07915.1"/>
    <property type="molecule type" value="Genomic_DNA"/>
</dbReference>
<dbReference type="GO" id="GO:0016020">
    <property type="term" value="C:membrane"/>
    <property type="evidence" value="ECO:0007669"/>
    <property type="project" value="UniProtKB-SubCell"/>
</dbReference>
<dbReference type="InterPro" id="IPR003825">
    <property type="entry name" value="Colicin-V_CvpA"/>
</dbReference>
<dbReference type="PANTHER" id="PTHR43343">
    <property type="entry name" value="PEPTIDASE S12"/>
    <property type="match status" value="1"/>
</dbReference>
<keyword evidence="6 8" id="KW-1133">Transmembrane helix</keyword>
<feature type="transmembrane region" description="Helical" evidence="8">
    <location>
        <begin position="59"/>
        <end position="83"/>
    </location>
</feature>
<keyword evidence="3 9" id="KW-0645">Protease</keyword>
<keyword evidence="10" id="KW-1185">Reference proteome</keyword>
<evidence type="ECO:0000256" key="5">
    <source>
        <dbReference type="ARBA" id="ARBA00022801"/>
    </source>
</evidence>
<dbReference type="InterPro" id="IPR009003">
    <property type="entry name" value="Peptidase_S1_PA"/>
</dbReference>
<dbReference type="Proteomes" id="UP000245590">
    <property type="component" value="Unassembled WGS sequence"/>
</dbReference>
<dbReference type="OrthoDB" id="9766361at2"/>
<evidence type="ECO:0000256" key="1">
    <source>
        <dbReference type="ARBA" id="ARBA00004141"/>
    </source>
</evidence>
<evidence type="ECO:0000313" key="10">
    <source>
        <dbReference type="Proteomes" id="UP000245590"/>
    </source>
</evidence>
<evidence type="ECO:0000256" key="6">
    <source>
        <dbReference type="ARBA" id="ARBA00022989"/>
    </source>
</evidence>
<dbReference type="AlphaFoldDB" id="A0A2U2RQ32"/>
<dbReference type="GO" id="GO:0009403">
    <property type="term" value="P:toxin biosynthetic process"/>
    <property type="evidence" value="ECO:0007669"/>
    <property type="project" value="InterPro"/>
</dbReference>
<proteinExistence type="inferred from homology"/>
<evidence type="ECO:0000256" key="8">
    <source>
        <dbReference type="SAM" id="Phobius"/>
    </source>
</evidence>
<comment type="caution">
    <text evidence="9">The sequence shown here is derived from an EMBL/GenBank/DDBJ whole genome shotgun (WGS) entry which is preliminary data.</text>
</comment>